<dbReference type="InterPro" id="IPR052054">
    <property type="entry name" value="Oxidative_DNA_repair_enzyme"/>
</dbReference>
<dbReference type="PANTHER" id="PTHR10242:SF4">
    <property type="entry name" value="OS07G0657600 PROTEIN"/>
    <property type="match status" value="1"/>
</dbReference>
<dbReference type="Pfam" id="PF00730">
    <property type="entry name" value="HhH-GPD"/>
    <property type="match status" value="1"/>
</dbReference>
<sequence>MVEMIIQEVAGGVSVEMDGQLTEAEQDEVAHKVRWMLDLEQDFSAFYTLVREEPKLAHVEERAQGRLLRCPTLFEDTVKTILTTNTSWAGTIRMVEALVARFGDPLSADTTRRAFPMPEQLAARGATALCSAAGLGYRAPYVVELARAVDSGELDLESLKTTDMPTAELRKHLLAIKGVGGYAAANLLMILGHYDFVPVDSWALKTVSREWYGGEVVEQAEVEASFEGWGEWKGLVYWFWDWSYRDEGGDEKKENIEDEKPVIPAI</sequence>
<dbReference type="EC" id="4.2.99.18" evidence="2"/>
<proteinExistence type="inferred from homology"/>
<dbReference type="InterPro" id="IPR003265">
    <property type="entry name" value="HhH-GPD_domain"/>
</dbReference>
<dbReference type="GO" id="GO:0006285">
    <property type="term" value="P:base-excision repair, AP site formation"/>
    <property type="evidence" value="ECO:0007669"/>
    <property type="project" value="TreeGrafter"/>
</dbReference>
<name>X0ZCL9_9ZZZZ</name>
<dbReference type="Gene3D" id="1.10.340.30">
    <property type="entry name" value="Hypothetical protein, domain 2"/>
    <property type="match status" value="1"/>
</dbReference>
<accession>X0ZCL9</accession>
<dbReference type="GO" id="GO:0034039">
    <property type="term" value="F:8-oxo-7,8-dihydroguanine DNA N-glycosylase activity"/>
    <property type="evidence" value="ECO:0007669"/>
    <property type="project" value="TreeGrafter"/>
</dbReference>
<dbReference type="SUPFAM" id="SSF48150">
    <property type="entry name" value="DNA-glycosylase"/>
    <property type="match status" value="1"/>
</dbReference>
<protein>
    <recommendedName>
        <fullName evidence="2">DNA-(apurinic or apyrimidinic site) lyase</fullName>
        <ecNumber evidence="2">4.2.99.18</ecNumber>
    </recommendedName>
</protein>
<comment type="caution">
    <text evidence="5">The sequence shown here is derived from an EMBL/GenBank/DDBJ whole genome shotgun (WGS) entry which is preliminary data.</text>
</comment>
<gene>
    <name evidence="5" type="ORF">S01H4_09666</name>
</gene>
<dbReference type="GO" id="GO:0005634">
    <property type="term" value="C:nucleus"/>
    <property type="evidence" value="ECO:0007669"/>
    <property type="project" value="TreeGrafter"/>
</dbReference>
<comment type="catalytic activity">
    <reaction evidence="3">
        <text>2'-deoxyribonucleotide-(2'-deoxyribose 5'-phosphate)-2'-deoxyribonucleotide-DNA = a 3'-end 2'-deoxyribonucleotide-(2,3-dehydro-2,3-deoxyribose 5'-phosphate)-DNA + a 5'-end 5'-phospho-2'-deoxyribonucleoside-DNA + H(+)</text>
        <dbReference type="Rhea" id="RHEA:66592"/>
        <dbReference type="Rhea" id="RHEA-COMP:13180"/>
        <dbReference type="Rhea" id="RHEA-COMP:16897"/>
        <dbReference type="Rhea" id="RHEA-COMP:17067"/>
        <dbReference type="ChEBI" id="CHEBI:15378"/>
        <dbReference type="ChEBI" id="CHEBI:136412"/>
        <dbReference type="ChEBI" id="CHEBI:157695"/>
        <dbReference type="ChEBI" id="CHEBI:167181"/>
        <dbReference type="EC" id="4.2.99.18"/>
    </reaction>
</comment>
<evidence type="ECO:0000256" key="2">
    <source>
        <dbReference type="ARBA" id="ARBA00012720"/>
    </source>
</evidence>
<dbReference type="PANTHER" id="PTHR10242">
    <property type="entry name" value="8-OXOGUANINE DNA GLYCOSYLASE"/>
    <property type="match status" value="1"/>
</dbReference>
<organism evidence="5">
    <name type="scientific">marine sediment metagenome</name>
    <dbReference type="NCBI Taxonomy" id="412755"/>
    <lineage>
        <taxon>unclassified sequences</taxon>
        <taxon>metagenomes</taxon>
        <taxon>ecological metagenomes</taxon>
    </lineage>
</organism>
<dbReference type="CDD" id="cd00056">
    <property type="entry name" value="ENDO3c"/>
    <property type="match status" value="1"/>
</dbReference>
<dbReference type="AlphaFoldDB" id="X0ZCL9"/>
<dbReference type="SMART" id="SM00478">
    <property type="entry name" value="ENDO3c"/>
    <property type="match status" value="1"/>
</dbReference>
<dbReference type="InterPro" id="IPR011257">
    <property type="entry name" value="DNA_glycosylase"/>
</dbReference>
<dbReference type="GO" id="GO:0140078">
    <property type="term" value="F:class I DNA-(apurinic or apyrimidinic site) endonuclease activity"/>
    <property type="evidence" value="ECO:0007669"/>
    <property type="project" value="UniProtKB-EC"/>
</dbReference>
<evidence type="ECO:0000259" key="4">
    <source>
        <dbReference type="SMART" id="SM00478"/>
    </source>
</evidence>
<feature type="non-terminal residue" evidence="5">
    <location>
        <position position="266"/>
    </location>
</feature>
<feature type="domain" description="HhH-GPD" evidence="4">
    <location>
        <begin position="82"/>
        <end position="245"/>
    </location>
</feature>
<comment type="similarity">
    <text evidence="1">Belongs to the type-1 OGG1 family.</text>
</comment>
<reference evidence="5" key="1">
    <citation type="journal article" date="2014" name="Front. Microbiol.">
        <title>High frequency of phylogenetically diverse reductive dehalogenase-homologous genes in deep subseafloor sedimentary metagenomes.</title>
        <authorList>
            <person name="Kawai M."/>
            <person name="Futagami T."/>
            <person name="Toyoda A."/>
            <person name="Takaki Y."/>
            <person name="Nishi S."/>
            <person name="Hori S."/>
            <person name="Arai W."/>
            <person name="Tsubouchi T."/>
            <person name="Morono Y."/>
            <person name="Uchiyama I."/>
            <person name="Ito T."/>
            <person name="Fujiyama A."/>
            <person name="Inagaki F."/>
            <person name="Takami H."/>
        </authorList>
    </citation>
    <scope>NUCLEOTIDE SEQUENCE</scope>
    <source>
        <strain evidence="5">Expedition CK06-06</strain>
    </source>
</reference>
<evidence type="ECO:0000313" key="5">
    <source>
        <dbReference type="EMBL" id="GAG58073.1"/>
    </source>
</evidence>
<evidence type="ECO:0000256" key="3">
    <source>
        <dbReference type="ARBA" id="ARBA00044632"/>
    </source>
</evidence>
<evidence type="ECO:0000256" key="1">
    <source>
        <dbReference type="ARBA" id="ARBA00010679"/>
    </source>
</evidence>
<dbReference type="EMBL" id="BART01003542">
    <property type="protein sequence ID" value="GAG58073.1"/>
    <property type="molecule type" value="Genomic_DNA"/>
</dbReference>